<dbReference type="Proteomes" id="UP000605992">
    <property type="component" value="Unassembled WGS sequence"/>
</dbReference>
<evidence type="ECO:0000313" key="3">
    <source>
        <dbReference type="Proteomes" id="UP000605992"/>
    </source>
</evidence>
<evidence type="ECO:0000256" key="1">
    <source>
        <dbReference type="SAM" id="Phobius"/>
    </source>
</evidence>
<feature type="transmembrane region" description="Helical" evidence="1">
    <location>
        <begin position="57"/>
        <end position="77"/>
    </location>
</feature>
<reference evidence="2" key="1">
    <citation type="submission" date="2021-01" db="EMBL/GenBank/DDBJ databases">
        <title>Whole genome shotgun sequence of Planotetraspora thailandica NBRC 104271.</title>
        <authorList>
            <person name="Komaki H."/>
            <person name="Tamura T."/>
        </authorList>
    </citation>
    <scope>NUCLEOTIDE SEQUENCE</scope>
    <source>
        <strain evidence="2">NBRC 104271</strain>
    </source>
</reference>
<protein>
    <submittedName>
        <fullName evidence="2">Uncharacterized protein</fullName>
    </submittedName>
</protein>
<keyword evidence="3" id="KW-1185">Reference proteome</keyword>
<sequence>MRTQIRQILTADTSDVARVSAMSEPQIDPAGNTQAFRAFANNQDVEAAQPKASRLPIWIALGAVAVAVIAVVAYLLAG</sequence>
<gene>
    <name evidence="2" type="ORF">Pth03_17890</name>
</gene>
<name>A0A8J3VAU4_9ACTN</name>
<accession>A0A8J3VAU4</accession>
<evidence type="ECO:0000313" key="2">
    <source>
        <dbReference type="EMBL" id="GII53400.1"/>
    </source>
</evidence>
<organism evidence="2 3">
    <name type="scientific">Planotetraspora thailandica</name>
    <dbReference type="NCBI Taxonomy" id="487172"/>
    <lineage>
        <taxon>Bacteria</taxon>
        <taxon>Bacillati</taxon>
        <taxon>Actinomycetota</taxon>
        <taxon>Actinomycetes</taxon>
        <taxon>Streptosporangiales</taxon>
        <taxon>Streptosporangiaceae</taxon>
        <taxon>Planotetraspora</taxon>
    </lineage>
</organism>
<keyword evidence="1" id="KW-0472">Membrane</keyword>
<keyword evidence="1" id="KW-0812">Transmembrane</keyword>
<dbReference type="EMBL" id="BOOR01000008">
    <property type="protein sequence ID" value="GII53400.1"/>
    <property type="molecule type" value="Genomic_DNA"/>
</dbReference>
<proteinExistence type="predicted"/>
<comment type="caution">
    <text evidence="2">The sequence shown here is derived from an EMBL/GenBank/DDBJ whole genome shotgun (WGS) entry which is preliminary data.</text>
</comment>
<dbReference type="AlphaFoldDB" id="A0A8J3VAU4"/>
<keyword evidence="1" id="KW-1133">Transmembrane helix</keyword>